<gene>
    <name evidence="1" type="ORF">BXY66_3660</name>
</gene>
<dbReference type="AlphaFoldDB" id="A0A4R1N9Y1"/>
<dbReference type="RefSeq" id="WP_132861775.1">
    <property type="nucleotide sequence ID" value="NZ_SMGR01000004.1"/>
</dbReference>
<sequence>MSVLEIVRYRVKEGVTAEAALSAWKKSQPFASSQPGFVSRKLAQTEEGVFADIVEWETMEAALAVMEEFKVDKHPELADLVAVLDDATIEIQHFTVTGREN</sequence>
<evidence type="ECO:0000313" key="1">
    <source>
        <dbReference type="EMBL" id="TCK99954.1"/>
    </source>
</evidence>
<reference evidence="1 2" key="1">
    <citation type="submission" date="2019-03" db="EMBL/GenBank/DDBJ databases">
        <title>Genomic Encyclopedia of Archaeal and Bacterial Type Strains, Phase II (KMG-II): from individual species to whole genera.</title>
        <authorList>
            <person name="Goeker M."/>
        </authorList>
    </citation>
    <scope>NUCLEOTIDE SEQUENCE [LARGE SCALE GENOMIC DNA]</scope>
    <source>
        <strain evidence="1 2">DSM 26433</strain>
    </source>
</reference>
<dbReference type="Gene3D" id="3.30.70.100">
    <property type="match status" value="1"/>
</dbReference>
<evidence type="ECO:0008006" key="3">
    <source>
        <dbReference type="Google" id="ProtNLM"/>
    </source>
</evidence>
<evidence type="ECO:0000313" key="2">
    <source>
        <dbReference type="Proteomes" id="UP000295673"/>
    </source>
</evidence>
<dbReference type="EMBL" id="SMGR01000004">
    <property type="protein sequence ID" value="TCK99954.1"/>
    <property type="molecule type" value="Genomic_DNA"/>
</dbReference>
<keyword evidence="2" id="KW-1185">Reference proteome</keyword>
<dbReference type="Proteomes" id="UP000295673">
    <property type="component" value="Unassembled WGS sequence"/>
</dbReference>
<name>A0A4R1N9Y1_9RHOB</name>
<dbReference type="InterPro" id="IPR011008">
    <property type="entry name" value="Dimeric_a/b-barrel"/>
</dbReference>
<dbReference type="OrthoDB" id="1445730at2"/>
<dbReference type="SUPFAM" id="SSF54909">
    <property type="entry name" value="Dimeric alpha+beta barrel"/>
    <property type="match status" value="1"/>
</dbReference>
<accession>A0A4R1N9Y1</accession>
<organism evidence="1 2">
    <name type="scientific">Shimia isoporae</name>
    <dbReference type="NCBI Taxonomy" id="647720"/>
    <lineage>
        <taxon>Bacteria</taxon>
        <taxon>Pseudomonadati</taxon>
        <taxon>Pseudomonadota</taxon>
        <taxon>Alphaproteobacteria</taxon>
        <taxon>Rhodobacterales</taxon>
        <taxon>Roseobacteraceae</taxon>
    </lineage>
</organism>
<comment type="caution">
    <text evidence="1">The sequence shown here is derived from an EMBL/GenBank/DDBJ whole genome shotgun (WGS) entry which is preliminary data.</text>
</comment>
<protein>
    <recommendedName>
        <fullName evidence="3">Antibiotic biosynthesis monooxygenase</fullName>
    </recommendedName>
</protein>
<proteinExistence type="predicted"/>